<dbReference type="InterPro" id="IPR052648">
    <property type="entry name" value="Ser-tRNA(Sec)_kinase"/>
</dbReference>
<sequence length="249" mass="28840">MRHWHFPNFSTPNVTDDCGTFFKTDGLGFAEVFLECHLETALKRNKLRSHPVSLHTMQGIFAKMEPPDPQKFPWEKYHLTLKEEGELNAQTLRHQGELVSEALFIKLIKFLERSGKGKKELQTLASQLNKQKKVFLESVHNLKNPPHRSNTVQMVMNSTGQCLAGNEEWETSEASVSVRDLAYSQKQSQQGDQNFGQDTLNNPPWTSYSCLDNHRTHLCLQCFPKLEDREEFQLFVEKLFKVLLLQNDY</sequence>
<dbReference type="EMBL" id="JARQWQ010000004">
    <property type="protein sequence ID" value="KAK2572331.1"/>
    <property type="molecule type" value="Genomic_DNA"/>
</dbReference>
<dbReference type="PANTHER" id="PTHR20873:SF0">
    <property type="entry name" value="L-SERYL-TRNA(SEC) KINASE"/>
    <property type="match status" value="1"/>
</dbReference>
<keyword evidence="2" id="KW-1185">Reference proteome</keyword>
<protein>
    <submittedName>
        <fullName evidence="1">L-seryl-tRNA(Sec) kinase</fullName>
    </submittedName>
</protein>
<accession>A0AAD9R403</accession>
<comment type="caution">
    <text evidence="1">The sequence shown here is derived from an EMBL/GenBank/DDBJ whole genome shotgun (WGS) entry which is preliminary data.</text>
</comment>
<reference evidence="1" key="1">
    <citation type="journal article" date="2023" name="G3 (Bethesda)">
        <title>Whole genome assembly and annotation of the endangered Caribbean coral Acropora cervicornis.</title>
        <authorList>
            <person name="Selwyn J.D."/>
            <person name="Vollmer S.V."/>
        </authorList>
    </citation>
    <scope>NUCLEOTIDE SEQUENCE</scope>
    <source>
        <strain evidence="1">K2</strain>
    </source>
</reference>
<evidence type="ECO:0000313" key="2">
    <source>
        <dbReference type="Proteomes" id="UP001249851"/>
    </source>
</evidence>
<dbReference type="Gene3D" id="3.40.50.300">
    <property type="entry name" value="P-loop containing nucleotide triphosphate hydrolases"/>
    <property type="match status" value="1"/>
</dbReference>
<keyword evidence="1" id="KW-0808">Transferase</keyword>
<dbReference type="GO" id="GO:0000049">
    <property type="term" value="F:tRNA binding"/>
    <property type="evidence" value="ECO:0007669"/>
    <property type="project" value="TreeGrafter"/>
</dbReference>
<evidence type="ECO:0000313" key="1">
    <source>
        <dbReference type="EMBL" id="KAK2572331.1"/>
    </source>
</evidence>
<proteinExistence type="predicted"/>
<organism evidence="1 2">
    <name type="scientific">Acropora cervicornis</name>
    <name type="common">Staghorn coral</name>
    <dbReference type="NCBI Taxonomy" id="6130"/>
    <lineage>
        <taxon>Eukaryota</taxon>
        <taxon>Metazoa</taxon>
        <taxon>Cnidaria</taxon>
        <taxon>Anthozoa</taxon>
        <taxon>Hexacorallia</taxon>
        <taxon>Scleractinia</taxon>
        <taxon>Astrocoeniina</taxon>
        <taxon>Acroporidae</taxon>
        <taxon>Acropora</taxon>
    </lineage>
</organism>
<name>A0AAD9R403_ACRCE</name>
<dbReference type="AlphaFoldDB" id="A0AAD9R403"/>
<gene>
    <name evidence="1" type="ORF">P5673_002558</name>
</gene>
<dbReference type="InterPro" id="IPR027417">
    <property type="entry name" value="P-loop_NTPase"/>
</dbReference>
<dbReference type="PANTHER" id="PTHR20873">
    <property type="entry name" value="L-SERYL-TRNA(SEC) KINASE"/>
    <property type="match status" value="1"/>
</dbReference>
<reference evidence="1" key="2">
    <citation type="journal article" date="2023" name="Science">
        <title>Genomic signatures of disease resistance in endangered staghorn corals.</title>
        <authorList>
            <person name="Vollmer S.V."/>
            <person name="Selwyn J.D."/>
            <person name="Despard B.A."/>
            <person name="Roesel C.L."/>
        </authorList>
    </citation>
    <scope>NUCLEOTIDE SEQUENCE</scope>
    <source>
        <strain evidence="1">K2</strain>
    </source>
</reference>
<keyword evidence="1" id="KW-0418">Kinase</keyword>
<dbReference type="Proteomes" id="UP001249851">
    <property type="component" value="Unassembled WGS sequence"/>
</dbReference>
<dbReference type="GO" id="GO:0016301">
    <property type="term" value="F:kinase activity"/>
    <property type="evidence" value="ECO:0007669"/>
    <property type="project" value="UniProtKB-KW"/>
</dbReference>